<sequence>MNDKIKEAWDESINNDDTWDGQVQFLETFAQNIIKECTEVCRQQIEEYKKDVKAAFNHEEKEIYYEGIACADRIRYKINRMFGVKG</sequence>
<evidence type="ECO:0000313" key="1">
    <source>
        <dbReference type="EMBL" id="CAB5222010.1"/>
    </source>
</evidence>
<reference evidence="1" key="1">
    <citation type="submission" date="2020-05" db="EMBL/GenBank/DDBJ databases">
        <authorList>
            <person name="Chiriac C."/>
            <person name="Salcher M."/>
            <person name="Ghai R."/>
            <person name="Kavagutti S V."/>
        </authorList>
    </citation>
    <scope>NUCLEOTIDE SEQUENCE</scope>
</reference>
<gene>
    <name evidence="1" type="ORF">UFOVP242_224</name>
</gene>
<proteinExistence type="predicted"/>
<protein>
    <submittedName>
        <fullName evidence="1">Uncharacterized protein</fullName>
    </submittedName>
</protein>
<organism evidence="1">
    <name type="scientific">uncultured Caudovirales phage</name>
    <dbReference type="NCBI Taxonomy" id="2100421"/>
    <lineage>
        <taxon>Viruses</taxon>
        <taxon>Duplodnaviria</taxon>
        <taxon>Heunggongvirae</taxon>
        <taxon>Uroviricota</taxon>
        <taxon>Caudoviricetes</taxon>
        <taxon>Peduoviridae</taxon>
        <taxon>Maltschvirus</taxon>
        <taxon>Maltschvirus maltsch</taxon>
    </lineage>
</organism>
<accession>A0A6J7WW83</accession>
<dbReference type="EMBL" id="LR798294">
    <property type="protein sequence ID" value="CAB5222010.1"/>
    <property type="molecule type" value="Genomic_DNA"/>
</dbReference>
<name>A0A6J7WW83_9CAUD</name>